<dbReference type="Pfam" id="PF04937">
    <property type="entry name" value="DUF659"/>
    <property type="match status" value="1"/>
</dbReference>
<proteinExistence type="predicted"/>
<dbReference type="PANTHER" id="PTHR32166:SF123">
    <property type="entry name" value="BED-TYPE DOMAIN-CONTAINING PROTEIN"/>
    <property type="match status" value="1"/>
</dbReference>
<protein>
    <recommendedName>
        <fullName evidence="6">Transposase</fullName>
    </recommendedName>
</protein>
<feature type="domain" description="HAT C-terminal dimerisation" evidence="2">
    <location>
        <begin position="533"/>
        <end position="606"/>
    </location>
</feature>
<dbReference type="InterPro" id="IPR032675">
    <property type="entry name" value="LRR_dom_sf"/>
</dbReference>
<dbReference type="SUPFAM" id="SSF52047">
    <property type="entry name" value="RNI-like"/>
    <property type="match status" value="1"/>
</dbReference>
<dbReference type="Proteomes" id="UP001396334">
    <property type="component" value="Unassembled WGS sequence"/>
</dbReference>
<evidence type="ECO:0000313" key="5">
    <source>
        <dbReference type="Proteomes" id="UP001396334"/>
    </source>
</evidence>
<name>A0ABR2S4B4_9ROSI</name>
<dbReference type="InterPro" id="IPR008906">
    <property type="entry name" value="HATC_C_dom"/>
</dbReference>
<feature type="domain" description="Disease resistance protein At4g27190-like leucine-rich repeats" evidence="3">
    <location>
        <begin position="784"/>
        <end position="898"/>
    </location>
</feature>
<dbReference type="Pfam" id="PF23247">
    <property type="entry name" value="LRR_RPS2"/>
    <property type="match status" value="2"/>
</dbReference>
<dbReference type="InterPro" id="IPR007021">
    <property type="entry name" value="DUF659"/>
</dbReference>
<accession>A0ABR2S4B4</accession>
<dbReference type="InterPro" id="IPR057135">
    <property type="entry name" value="At4g27190-like_LRR"/>
</dbReference>
<organism evidence="4 5">
    <name type="scientific">Hibiscus sabdariffa</name>
    <name type="common">roselle</name>
    <dbReference type="NCBI Taxonomy" id="183260"/>
    <lineage>
        <taxon>Eukaryota</taxon>
        <taxon>Viridiplantae</taxon>
        <taxon>Streptophyta</taxon>
        <taxon>Embryophyta</taxon>
        <taxon>Tracheophyta</taxon>
        <taxon>Spermatophyta</taxon>
        <taxon>Magnoliopsida</taxon>
        <taxon>eudicotyledons</taxon>
        <taxon>Gunneridae</taxon>
        <taxon>Pentapetalae</taxon>
        <taxon>rosids</taxon>
        <taxon>malvids</taxon>
        <taxon>Malvales</taxon>
        <taxon>Malvaceae</taxon>
        <taxon>Malvoideae</taxon>
        <taxon>Hibiscus</taxon>
    </lineage>
</organism>
<evidence type="ECO:0000259" key="1">
    <source>
        <dbReference type="Pfam" id="PF04937"/>
    </source>
</evidence>
<reference evidence="4 5" key="1">
    <citation type="journal article" date="2024" name="G3 (Bethesda)">
        <title>Genome assembly of Hibiscus sabdariffa L. provides insights into metabolisms of medicinal natural products.</title>
        <authorList>
            <person name="Kim T."/>
        </authorList>
    </citation>
    <scope>NUCLEOTIDE SEQUENCE [LARGE SCALE GENOMIC DNA]</scope>
    <source>
        <strain evidence="4">TK-2024</strain>
        <tissue evidence="4">Old leaves</tissue>
    </source>
</reference>
<feature type="domain" description="DUF659" evidence="1">
    <location>
        <begin position="149"/>
        <end position="301"/>
    </location>
</feature>
<comment type="caution">
    <text evidence="4">The sequence shown here is derived from an EMBL/GenBank/DDBJ whole genome shotgun (WGS) entry which is preliminary data.</text>
</comment>
<gene>
    <name evidence="4" type="ORF">V6N11_054582</name>
</gene>
<keyword evidence="5" id="KW-1185">Reference proteome</keyword>
<feature type="domain" description="Disease resistance protein At4g27190-like leucine-rich repeats" evidence="3">
    <location>
        <begin position="700"/>
        <end position="767"/>
    </location>
</feature>
<dbReference type="Pfam" id="PF05699">
    <property type="entry name" value="Dimer_Tnp_hAT"/>
    <property type="match status" value="1"/>
</dbReference>
<evidence type="ECO:0000259" key="2">
    <source>
        <dbReference type="Pfam" id="PF05699"/>
    </source>
</evidence>
<dbReference type="Gene3D" id="3.80.10.10">
    <property type="entry name" value="Ribonuclease Inhibitor"/>
    <property type="match status" value="1"/>
</dbReference>
<dbReference type="SUPFAM" id="SSF53098">
    <property type="entry name" value="Ribonuclease H-like"/>
    <property type="match status" value="1"/>
</dbReference>
<dbReference type="PANTHER" id="PTHR32166">
    <property type="entry name" value="OSJNBA0013A04.12 PROTEIN"/>
    <property type="match status" value="1"/>
</dbReference>
<dbReference type="EMBL" id="JBBPBN010000017">
    <property type="protein sequence ID" value="KAK9020088.1"/>
    <property type="molecule type" value="Genomic_DNA"/>
</dbReference>
<dbReference type="InterPro" id="IPR012337">
    <property type="entry name" value="RNaseH-like_sf"/>
</dbReference>
<evidence type="ECO:0000259" key="3">
    <source>
        <dbReference type="Pfam" id="PF23247"/>
    </source>
</evidence>
<sequence length="946" mass="108499">MLNSAAGKNPGGAKLWRCNHCKINFTSTYTRIHTHFFGPEAGKKADIQRCKALMNDRDVYVKLKKKVEEAEGVGVSARLRQSTIIKKQLSIPNISPLEVSFGTIAREAVDLKIMRCLCANAIAFNCLRSPQWREMVQAINQAPKGYKSPSFEKARTSLLDECYRSIEKELSPVKDTWYVHGVSVVSDGWSNCKQDQLINVIAANSRGAMFMYCGVFNGVEKTGQVIGDFLLKAIEKIGPSNVLQVVTDNAKNCIATGREVQKVHKHIFWTPCVCHTLNLIFKDFANAFSWMKSTYKSGKHIVKFFTNRKYLLALFKANSTRVLLKVAKTRFGSHYIMLKRLFQYRESLETTVVLRSWKDWISKQDASTKTLGSLVVENIHDDKFWDEVKEIVRITKPIYMLLKFCDGEGPRMGEIYERMDNMLGEIKDIMATSQYKHEFSSIEQIVVTRWDKMTIPLHCLGFALTPCFYDHVYLETPAPGGFTRRAPNLDKEVVMGCMEAFGKIAENTYEEKQLRDQFVEFQLRKGIYSMPQAQMDAVTMDAIDWWSIYGSQTPELAEVAKKVLSQPINSSSAERAWSTYGHAHSLKRNRLNSSRADKLVYIHTNLRLLSHYTDGYKNGPFRKWDIDPENSCLEESPLELEDMRWADLENDLDEEETLELYLDGVGNGCQLCRTDVPMLSQDCMVVGNHEEVFRVQDGLYSFFSITDLCLENLSELRIIWKDLAEVVTLDNLTTLHLYDCKKLRYVFTPLIARSLLQLSWLDVRECEELEGIILGKDQVSSSSNAHTALQPITFPNLTQVEVTNCNNLKSLLPLESTTSLQQLKRLKVENNMKLEQVFEVENEAQVTTKEEIKFDKIELFELTDVPCLIDFCSKGYHFVFLDLGYMRVTRCPKMTTGFFIDSKQIVHYKTEKETEGFTSETTPNTIHDKGIYWKNEKICYDHGKNR</sequence>
<evidence type="ECO:0008006" key="6">
    <source>
        <dbReference type="Google" id="ProtNLM"/>
    </source>
</evidence>
<evidence type="ECO:0000313" key="4">
    <source>
        <dbReference type="EMBL" id="KAK9020088.1"/>
    </source>
</evidence>